<dbReference type="EMBL" id="AE000511">
    <property type="protein sequence ID" value="AAD07386.1"/>
    <property type="molecule type" value="Genomic_DNA"/>
</dbReference>
<dbReference type="EnsemblBacteria" id="AAD07386">
    <property type="protein sequence ID" value="AAD07386"/>
    <property type="gene ID" value="HP_0314"/>
</dbReference>
<dbReference type="Proteomes" id="UP000000429">
    <property type="component" value="Chromosome"/>
</dbReference>
<name>O25084_HELPY</name>
<organism evidence="1 2">
    <name type="scientific">Helicobacter pylori (strain ATCC 700392 / 26695)</name>
    <name type="common">Campylobacter pylori</name>
    <dbReference type="NCBI Taxonomy" id="85962"/>
    <lineage>
        <taxon>Bacteria</taxon>
        <taxon>Pseudomonadati</taxon>
        <taxon>Campylobacterota</taxon>
        <taxon>Epsilonproteobacteria</taxon>
        <taxon>Campylobacterales</taxon>
        <taxon>Helicobacteraceae</taxon>
        <taxon>Helicobacter</taxon>
    </lineage>
</organism>
<dbReference type="InParanoid" id="O25084"/>
<dbReference type="KEGG" id="hpy:HP_0314"/>
<protein>
    <submittedName>
        <fullName evidence="1">Uncharacterized protein</fullName>
    </submittedName>
</protein>
<evidence type="ECO:0000313" key="1">
    <source>
        <dbReference type="EMBL" id="AAD07386.1"/>
    </source>
</evidence>
<accession>O25084</accession>
<keyword evidence="2" id="KW-1185">Reference proteome</keyword>
<gene>
    <name evidence="1" type="ordered locus">HP_0314</name>
</gene>
<reference evidence="1 2" key="1">
    <citation type="journal article" date="1997" name="Nature">
        <title>The complete genome sequence of the gastric pathogen Helicobacter pylori.</title>
        <authorList>
            <person name="Tomb J.-F."/>
            <person name="White O."/>
            <person name="Kerlavage A.R."/>
            <person name="Clayton R.A."/>
            <person name="Sutton G.G."/>
            <person name="Fleischmann R.D."/>
            <person name="Ketchum K.A."/>
            <person name="Klenk H.P."/>
            <person name="Gill S."/>
            <person name="Dougherty B.A."/>
            <person name="Nelson K."/>
            <person name="Quackenbush J."/>
            <person name="Zhou L."/>
            <person name="Kirkness E.F."/>
            <person name="Peterson S."/>
            <person name="Loftus B."/>
            <person name="Richardson D."/>
            <person name="Dodson R."/>
            <person name="Khalak H.G."/>
            <person name="Glodek A."/>
            <person name="McKenney K."/>
            <person name="Fitzegerald L.M."/>
            <person name="Lee N."/>
            <person name="Adams M.D."/>
            <person name="Hickey E.K."/>
            <person name="Berg D.E."/>
            <person name="Gocayne J.D."/>
            <person name="Utterback T.R."/>
            <person name="Peterson J.D."/>
            <person name="Kelley J.M."/>
            <person name="Karp P.D."/>
            <person name="Smith H.O."/>
            <person name="Fraser C.M."/>
            <person name="Venter J.C."/>
        </authorList>
    </citation>
    <scope>NUCLEOTIDE SEQUENCE [LARGE SCALE GENOMIC DNA]</scope>
    <source>
        <strain evidence="2">ATCC 700392 / 26695</strain>
    </source>
</reference>
<sequence>MRLLHFFLSVMGSFHKTARYDCLVLLKKRCFPLYKCQKF</sequence>
<evidence type="ECO:0000313" key="2">
    <source>
        <dbReference type="Proteomes" id="UP000000429"/>
    </source>
</evidence>
<dbReference type="AlphaFoldDB" id="O25084"/>
<dbReference type="PIR" id="B64559">
    <property type="entry name" value="B64559"/>
</dbReference>
<proteinExistence type="predicted"/>